<gene>
    <name evidence="1" type="ORF">BGAPBR_I0060</name>
</gene>
<keyword evidence="1" id="KW-0614">Plasmid</keyword>
<dbReference type="EMBL" id="CP001304">
    <property type="protein sequence ID" value="ACL34643.1"/>
    <property type="molecule type" value="Genomic_DNA"/>
</dbReference>
<accession>B8F139</accession>
<geneLocation type="plasmid" evidence="1 2">
    <name>PBr_lp28-4</name>
</geneLocation>
<proteinExistence type="predicted"/>
<dbReference type="Proteomes" id="UP000006103">
    <property type="component" value="Plasmid PBr_lp28-4"/>
</dbReference>
<dbReference type="AlphaFoldDB" id="B8F139"/>
<sequence>MFKILNFILRRFIVLKDFKNNFYFNDMILENTIAILLLIVIKNFKDMMLEYLFIWLKVYIGKRLSANINIVIK</sequence>
<name>B8F139_BORGR</name>
<keyword evidence="2" id="KW-1185">Reference proteome</keyword>
<organism evidence="1 2">
    <name type="scientific">Borreliella garinii PBr</name>
    <dbReference type="NCBI Taxonomy" id="498743"/>
    <lineage>
        <taxon>Bacteria</taxon>
        <taxon>Pseudomonadati</taxon>
        <taxon>Spirochaetota</taxon>
        <taxon>Spirochaetia</taxon>
        <taxon>Spirochaetales</taxon>
        <taxon>Borreliaceae</taxon>
        <taxon>Borreliella</taxon>
    </lineage>
</organism>
<reference evidence="1 2" key="1">
    <citation type="journal article" date="2011" name="J. Bacteriol.">
        <title>Whole-genome sequences of two Borrelia afzelii and two Borrelia garinii Lyme disease agent isolates.</title>
        <authorList>
            <person name="Casjens S.R."/>
            <person name="Mongodin E.F."/>
            <person name="Qiu W.-G."/>
            <person name="Dunn J.J."/>
            <person name="Luft B.J."/>
            <person name="Fraser-Liggett C.M."/>
            <person name="Schutzer S.E."/>
        </authorList>
    </citation>
    <scope>NUCLEOTIDE SEQUENCE [LARGE SCALE GENOMIC DNA]</scope>
    <source>
        <strain evidence="1 2">PBr</strain>
    </source>
</reference>
<protein>
    <submittedName>
        <fullName evidence="1">Uncharacterized protein</fullName>
    </submittedName>
</protein>
<evidence type="ECO:0000313" key="1">
    <source>
        <dbReference type="EMBL" id="ACL34643.1"/>
    </source>
</evidence>
<evidence type="ECO:0000313" key="2">
    <source>
        <dbReference type="Proteomes" id="UP000006103"/>
    </source>
</evidence>